<dbReference type="EMBL" id="FNQF01000005">
    <property type="protein sequence ID" value="SEA39053.1"/>
    <property type="molecule type" value="Genomic_DNA"/>
</dbReference>
<dbReference type="AlphaFoldDB" id="A0A1H4AT04"/>
<name>A0A1H4AT04_9FLAO</name>
<reference evidence="1 2" key="1">
    <citation type="submission" date="2016-10" db="EMBL/GenBank/DDBJ databases">
        <authorList>
            <person name="de Groot N.N."/>
        </authorList>
    </citation>
    <scope>NUCLEOTIDE SEQUENCE [LARGE SCALE GENOMIC DNA]</scope>
    <source>
        <strain evidence="1 2">DSM 23581</strain>
    </source>
</reference>
<protein>
    <submittedName>
        <fullName evidence="1">GLPGLI family protein</fullName>
    </submittedName>
</protein>
<organism evidence="1 2">
    <name type="scientific">Psychroflexus halocasei</name>
    <dbReference type="NCBI Taxonomy" id="908615"/>
    <lineage>
        <taxon>Bacteria</taxon>
        <taxon>Pseudomonadati</taxon>
        <taxon>Bacteroidota</taxon>
        <taxon>Flavobacteriia</taxon>
        <taxon>Flavobacteriales</taxon>
        <taxon>Flavobacteriaceae</taxon>
        <taxon>Psychroflexus</taxon>
    </lineage>
</organism>
<dbReference type="Proteomes" id="UP000198820">
    <property type="component" value="Unassembled WGS sequence"/>
</dbReference>
<dbReference type="InterPro" id="IPR005901">
    <property type="entry name" value="GLPGLI"/>
</dbReference>
<sequence>MLQKISFCVFFIFFSLTNKSFSQDLIVEYQKSNLPAFLKIHDSISPNKKGQYLNLRKRISRNIGKFKYKLEIDSDNQTSHFSVIEKMSVNNQERFDNQLKGFLYGRFPHFTSLKKDSIFNDVNYRGQNYFIRLANPYYNWELKNETKIINGFKCYLATGEFIEKDALFAFNNNKKEVLHAWYAPELPSGYGPSRFTGLPGMVLQAGNQYFEYSVTKIKESDVNVQLPSKPSITEKQKNSLLKKRYLGQ</sequence>
<dbReference type="Pfam" id="PF09697">
    <property type="entry name" value="Porph_ging"/>
    <property type="match status" value="1"/>
</dbReference>
<evidence type="ECO:0000313" key="1">
    <source>
        <dbReference type="EMBL" id="SEA39053.1"/>
    </source>
</evidence>
<gene>
    <name evidence="1" type="ORF">SAMN05421540_105136</name>
</gene>
<evidence type="ECO:0000313" key="2">
    <source>
        <dbReference type="Proteomes" id="UP000198820"/>
    </source>
</evidence>
<dbReference type="NCBIfam" id="TIGR01200">
    <property type="entry name" value="GLPGLI"/>
    <property type="match status" value="1"/>
</dbReference>
<dbReference type="STRING" id="908615.SAMN05421540_105136"/>
<dbReference type="RefSeq" id="WP_093243975.1">
    <property type="nucleotide sequence ID" value="NZ_FNQF01000005.1"/>
</dbReference>
<keyword evidence="2" id="KW-1185">Reference proteome</keyword>
<accession>A0A1H4AT04</accession>
<proteinExistence type="predicted"/>